<dbReference type="RefSeq" id="WP_057773745.1">
    <property type="nucleotide sequence ID" value="NZ_CP042593.1"/>
</dbReference>
<reference evidence="6" key="1">
    <citation type="submission" date="2019-08" db="EMBL/GenBank/DDBJ databases">
        <authorList>
            <person name="Zheng X."/>
        </authorList>
    </citation>
    <scope>NUCLEOTIDE SEQUENCE [LARGE SCALE GENOMIC DNA]</scope>
    <source>
        <strain evidence="6">FJAT-25496</strain>
    </source>
</reference>
<keyword evidence="4" id="KW-0671">Queuosine biosynthesis</keyword>
<dbReference type="GO" id="GO:0051075">
    <property type="term" value="F:S-adenosylmethionine:tRNA ribosyltransferase-isomerase activity"/>
    <property type="evidence" value="ECO:0007669"/>
    <property type="project" value="TreeGrafter"/>
</dbReference>
<keyword evidence="5" id="KW-0413">Isomerase</keyword>
<evidence type="ECO:0000256" key="4">
    <source>
        <dbReference type="ARBA" id="ARBA00022785"/>
    </source>
</evidence>
<proteinExistence type="predicted"/>
<dbReference type="InterPro" id="IPR003699">
    <property type="entry name" value="QueA"/>
</dbReference>
<dbReference type="Gene3D" id="3.40.1780.10">
    <property type="entry name" value="QueA-like"/>
    <property type="match status" value="1"/>
</dbReference>
<dbReference type="AlphaFoldDB" id="A0A5B8ZCZ2"/>
<accession>A0A5B8ZCZ2</accession>
<dbReference type="Gene3D" id="2.40.10.240">
    <property type="entry name" value="QueA-like"/>
    <property type="match status" value="1"/>
</dbReference>
<keyword evidence="6" id="KW-1185">Reference proteome</keyword>
<dbReference type="GO" id="GO:0008616">
    <property type="term" value="P:tRNA queuosine(34) biosynthetic process"/>
    <property type="evidence" value="ECO:0007669"/>
    <property type="project" value="UniProtKB-KW"/>
</dbReference>
<keyword evidence="2 5" id="KW-0808">Transferase</keyword>
<dbReference type="InterPro" id="IPR042119">
    <property type="entry name" value="QueA_dom2"/>
</dbReference>
<evidence type="ECO:0000313" key="5">
    <source>
        <dbReference type="EMBL" id="QED49406.1"/>
    </source>
</evidence>
<evidence type="ECO:0000256" key="2">
    <source>
        <dbReference type="ARBA" id="ARBA00022679"/>
    </source>
</evidence>
<dbReference type="Pfam" id="PF02547">
    <property type="entry name" value="Queuosine_synth"/>
    <property type="match status" value="1"/>
</dbReference>
<organism evidence="5 6">
    <name type="scientific">Cytobacillus dafuensis</name>
    <name type="common">Bacillus dafuensis</name>
    <dbReference type="NCBI Taxonomy" id="1742359"/>
    <lineage>
        <taxon>Bacteria</taxon>
        <taxon>Bacillati</taxon>
        <taxon>Bacillota</taxon>
        <taxon>Bacilli</taxon>
        <taxon>Bacillales</taxon>
        <taxon>Bacillaceae</taxon>
        <taxon>Cytobacillus</taxon>
    </lineage>
</organism>
<keyword evidence="1" id="KW-0963">Cytoplasm</keyword>
<dbReference type="OrthoDB" id="9783887at2"/>
<dbReference type="KEGG" id="bda:FSZ17_20250"/>
<dbReference type="Proteomes" id="UP000321555">
    <property type="component" value="Chromosome"/>
</dbReference>
<dbReference type="PANTHER" id="PTHR30307:SF0">
    <property type="entry name" value="S-ADENOSYLMETHIONINE:TRNA RIBOSYLTRANSFERASE-ISOMERASE"/>
    <property type="match status" value="1"/>
</dbReference>
<name>A0A5B8ZCZ2_CYTDA</name>
<dbReference type="STRING" id="1742359.GCA_001439625_03581"/>
<dbReference type="InterPro" id="IPR042118">
    <property type="entry name" value="QueA_dom1"/>
</dbReference>
<evidence type="ECO:0000256" key="3">
    <source>
        <dbReference type="ARBA" id="ARBA00022691"/>
    </source>
</evidence>
<protein>
    <submittedName>
        <fullName evidence="5">S-adenosylmethionine:tRNA ribosyltransferase-isomerase</fullName>
    </submittedName>
</protein>
<gene>
    <name evidence="5" type="ORF">FSZ17_20250</name>
</gene>
<sequence length="345" mass="38357">MTATVHSFQVPEYLNASVPAEYRGIQRDHVRLMTLDTVTGDSSHHYFYQLDSCLRKGDLLVLNNSRTLPAVLKGKQGKQTIEIRLSRKVSDADWEALIVGGVVTVGEIINLPGDLTATITGLGTEAPLIILSFSKSGLDLYDAIYRFGEPLHYEYIETPWPLEMYQTVYASVPGSVEMPSAGRAFSWKLLNKLKQSGVNIAYLQLHAGLSYYGNDRWPNPSKHFEQFCVPEETAELVNKTKKNGGRVIAVGTTVVRALETAVNATGNVEAQKGITSLYIQKGYPLKAVDGLITGFHEPEASHLDLLTAYIDKDFLMRAYREALTAGYLWHEFGDMNLILPLDEKK</sequence>
<evidence type="ECO:0000256" key="1">
    <source>
        <dbReference type="ARBA" id="ARBA00022490"/>
    </source>
</evidence>
<dbReference type="EMBL" id="CP042593">
    <property type="protein sequence ID" value="QED49406.1"/>
    <property type="molecule type" value="Genomic_DNA"/>
</dbReference>
<dbReference type="InterPro" id="IPR036100">
    <property type="entry name" value="QueA_sf"/>
</dbReference>
<evidence type="ECO:0000313" key="6">
    <source>
        <dbReference type="Proteomes" id="UP000321555"/>
    </source>
</evidence>
<dbReference type="SUPFAM" id="SSF111337">
    <property type="entry name" value="QueA-like"/>
    <property type="match status" value="1"/>
</dbReference>
<dbReference type="PANTHER" id="PTHR30307">
    <property type="entry name" value="S-ADENOSYLMETHIONINE:TRNA RIBOSYLTRANSFERASE-ISOMERASE"/>
    <property type="match status" value="1"/>
</dbReference>
<keyword evidence="3" id="KW-0949">S-adenosyl-L-methionine</keyword>